<evidence type="ECO:0000256" key="4">
    <source>
        <dbReference type="ARBA" id="ARBA00023125"/>
    </source>
</evidence>
<evidence type="ECO:0000256" key="1">
    <source>
        <dbReference type="ARBA" id="ARBA00003544"/>
    </source>
</evidence>
<dbReference type="Pfam" id="PF01609">
    <property type="entry name" value="DDE_Tnp_1"/>
    <property type="match status" value="1"/>
</dbReference>
<dbReference type="RefSeq" id="WP_107788065.1">
    <property type="nucleotide sequence ID" value="NZ_QAOL01000098.1"/>
</dbReference>
<dbReference type="EMBL" id="QAOL01000098">
    <property type="protein sequence ID" value="PTQ76177.1"/>
    <property type="molecule type" value="Genomic_DNA"/>
</dbReference>
<gene>
    <name evidence="8" type="ORF">C8R28_10981</name>
</gene>
<dbReference type="PANTHER" id="PTHR35604">
    <property type="entry name" value="TRANSPOSASE INSH FOR INSERTION SEQUENCE ELEMENT IS5A-RELATED"/>
    <property type="match status" value="1"/>
</dbReference>
<sequence length="327" mass="36814">MQSSFSDLEYATKKKQTRRDRFLVEIEAATPWTSLLNVIAPYYPVSGRRGHPPIGLERILRMYIVQQCFGFSDEGAEDAVYDSQAIRRFVGIDLNREAAPDATTLLKFRHLLEAHHLTESIFDAINAHLAERGLFLREGTIVDATLISAPPSTKNKERARDTEMHQTKKGKQWHFGMKVHIGVDAQSGLVHTLIGTAANVHDVTQAQALLHGDETDVFGDAGYLGVEKREENLELPVTWHIAMRPSKRKALPKTTAGELMEKLEHAKASIRAKVEHPFHVVKNLFMHRKTRYKGMAKNNAQMFSLFGLANLLLARRWLGNSDSQIAS</sequence>
<comment type="caution">
    <text evidence="8">The sequence shown here is derived from an EMBL/GenBank/DDBJ whole genome shotgun (WGS) entry which is preliminary data.</text>
</comment>
<evidence type="ECO:0000256" key="2">
    <source>
        <dbReference type="ARBA" id="ARBA00010075"/>
    </source>
</evidence>
<organism evidence="8 9">
    <name type="scientific">Nitrosomonas ureae</name>
    <dbReference type="NCBI Taxonomy" id="44577"/>
    <lineage>
        <taxon>Bacteria</taxon>
        <taxon>Pseudomonadati</taxon>
        <taxon>Pseudomonadota</taxon>
        <taxon>Betaproteobacteria</taxon>
        <taxon>Nitrosomonadales</taxon>
        <taxon>Nitrosomonadaceae</taxon>
        <taxon>Nitrosomonas</taxon>
    </lineage>
</organism>
<dbReference type="InterPro" id="IPR002559">
    <property type="entry name" value="Transposase_11"/>
</dbReference>
<name>A0A2T5HX74_9PROT</name>
<keyword evidence="3" id="KW-0815">Transposition</keyword>
<proteinExistence type="inferred from homology"/>
<evidence type="ECO:0000313" key="8">
    <source>
        <dbReference type="EMBL" id="PTQ76177.1"/>
    </source>
</evidence>
<evidence type="ECO:0000256" key="3">
    <source>
        <dbReference type="ARBA" id="ARBA00022578"/>
    </source>
</evidence>
<dbReference type="InterPro" id="IPR008490">
    <property type="entry name" value="Transposase_InsH_N"/>
</dbReference>
<dbReference type="GO" id="GO:0004803">
    <property type="term" value="F:transposase activity"/>
    <property type="evidence" value="ECO:0007669"/>
    <property type="project" value="InterPro"/>
</dbReference>
<keyword evidence="5" id="KW-0233">DNA recombination</keyword>
<dbReference type="Proteomes" id="UP000244110">
    <property type="component" value="Unassembled WGS sequence"/>
</dbReference>
<evidence type="ECO:0000259" key="7">
    <source>
        <dbReference type="Pfam" id="PF05598"/>
    </source>
</evidence>
<feature type="domain" description="Transposase IS4-like" evidence="6">
    <location>
        <begin position="137"/>
        <end position="311"/>
    </location>
</feature>
<dbReference type="NCBIfam" id="NF033581">
    <property type="entry name" value="transpos_IS5_4"/>
    <property type="match status" value="1"/>
</dbReference>
<dbReference type="InterPro" id="IPR047959">
    <property type="entry name" value="Transpos_IS5"/>
</dbReference>
<dbReference type="AlphaFoldDB" id="A0A2T5HX74"/>
<dbReference type="Pfam" id="PF05598">
    <property type="entry name" value="DUF772"/>
    <property type="match status" value="1"/>
</dbReference>
<dbReference type="GO" id="GO:0006313">
    <property type="term" value="P:DNA transposition"/>
    <property type="evidence" value="ECO:0007669"/>
    <property type="project" value="InterPro"/>
</dbReference>
<evidence type="ECO:0000313" key="9">
    <source>
        <dbReference type="Proteomes" id="UP000244110"/>
    </source>
</evidence>
<reference evidence="8 9" key="1">
    <citation type="submission" date="2018-04" db="EMBL/GenBank/DDBJ databases">
        <title>Active sludge and wastewater microbial communities from Klosterneuburg, Austria.</title>
        <authorList>
            <person name="Wagner M."/>
        </authorList>
    </citation>
    <scope>NUCLEOTIDE SEQUENCE [LARGE SCALE GENOMIC DNA]</scope>
    <source>
        <strain evidence="8 9">Nm4</strain>
    </source>
</reference>
<dbReference type="PANTHER" id="PTHR35604:SF2">
    <property type="entry name" value="TRANSPOSASE INSH FOR INSERTION SEQUENCE ELEMENT IS5A-RELATED"/>
    <property type="match status" value="1"/>
</dbReference>
<evidence type="ECO:0000259" key="6">
    <source>
        <dbReference type="Pfam" id="PF01609"/>
    </source>
</evidence>
<protein>
    <submittedName>
        <fullName evidence="8">IS4 family transposase</fullName>
    </submittedName>
</protein>
<comment type="function">
    <text evidence="1">Involved in the transposition of the insertion sequence IS5.</text>
</comment>
<feature type="domain" description="Transposase InsH N-terminal" evidence="7">
    <location>
        <begin position="14"/>
        <end position="110"/>
    </location>
</feature>
<evidence type="ECO:0000256" key="5">
    <source>
        <dbReference type="ARBA" id="ARBA00023172"/>
    </source>
</evidence>
<accession>A0A2T5HX74</accession>
<comment type="similarity">
    <text evidence="2">Belongs to the transposase 11 family.</text>
</comment>
<dbReference type="GO" id="GO:0003677">
    <property type="term" value="F:DNA binding"/>
    <property type="evidence" value="ECO:0007669"/>
    <property type="project" value="UniProtKB-KW"/>
</dbReference>
<keyword evidence="4" id="KW-0238">DNA-binding</keyword>